<comment type="catalytic activity">
    <reaction evidence="9">
        <text>a uridine in RNA = a pseudouridine in RNA</text>
        <dbReference type="Rhea" id="RHEA:48348"/>
        <dbReference type="Rhea" id="RHEA-COMP:12068"/>
        <dbReference type="Rhea" id="RHEA-COMP:12069"/>
        <dbReference type="ChEBI" id="CHEBI:65314"/>
        <dbReference type="ChEBI" id="CHEBI:65315"/>
    </reaction>
</comment>
<feature type="active site" evidence="7">
    <location>
        <position position="140"/>
    </location>
</feature>
<dbReference type="AlphaFoldDB" id="A0AAW7X2S9"/>
<keyword evidence="5 8" id="KW-0694">RNA-binding</keyword>
<dbReference type="InterPro" id="IPR006224">
    <property type="entry name" value="PsdUridine_synth_RluA-like_CS"/>
</dbReference>
<dbReference type="NCBIfam" id="TIGR00005">
    <property type="entry name" value="rluA_subfam"/>
    <property type="match status" value="1"/>
</dbReference>
<name>A0AAW7X2S9_9GAMM</name>
<dbReference type="Gene3D" id="3.10.290.10">
    <property type="entry name" value="RNA-binding S4 domain"/>
    <property type="match status" value="1"/>
</dbReference>
<dbReference type="CDD" id="cd02869">
    <property type="entry name" value="PseudoU_synth_RluA_like"/>
    <property type="match status" value="1"/>
</dbReference>
<evidence type="ECO:0000256" key="4">
    <source>
        <dbReference type="ARBA" id="ARBA00022552"/>
    </source>
</evidence>
<feature type="domain" description="RNA-binding S4" evidence="10">
    <location>
        <begin position="17"/>
        <end position="76"/>
    </location>
</feature>
<evidence type="ECO:0000256" key="7">
    <source>
        <dbReference type="PIRSR" id="PIRSR606225-1"/>
    </source>
</evidence>
<dbReference type="InterPro" id="IPR020103">
    <property type="entry name" value="PsdUridine_synth_cat_dom_sf"/>
</dbReference>
<evidence type="ECO:0000256" key="8">
    <source>
        <dbReference type="PROSITE-ProRule" id="PRU00182"/>
    </source>
</evidence>
<protein>
    <recommendedName>
        <fullName evidence="9">Pseudouridine synthase</fullName>
        <ecNumber evidence="9">5.4.99.-</ecNumber>
    </recommendedName>
</protein>
<dbReference type="PANTHER" id="PTHR21600:SF92">
    <property type="entry name" value="RIBOSOMAL LARGE SUBUNIT PSEUDOURIDINE SYNTHASE C"/>
    <property type="match status" value="1"/>
</dbReference>
<dbReference type="EC" id="5.4.99.-" evidence="9"/>
<dbReference type="GO" id="GO:0000455">
    <property type="term" value="P:enzyme-directed rRNA pseudouridine synthesis"/>
    <property type="evidence" value="ECO:0007669"/>
    <property type="project" value="TreeGrafter"/>
</dbReference>
<comment type="catalytic activity">
    <reaction evidence="1">
        <text>uridine(955/2504/2580) in 23S rRNA = pseudouridine(955/2504/2580) in 23S rRNA</text>
        <dbReference type="Rhea" id="RHEA:42528"/>
        <dbReference type="Rhea" id="RHEA-COMP:10099"/>
        <dbReference type="Rhea" id="RHEA-COMP:10100"/>
        <dbReference type="ChEBI" id="CHEBI:65314"/>
        <dbReference type="ChEBI" id="CHEBI:65315"/>
        <dbReference type="EC" id="5.4.99.24"/>
    </reaction>
</comment>
<proteinExistence type="inferred from homology"/>
<dbReference type="EMBL" id="JAUOPB010000003">
    <property type="protein sequence ID" value="MDO6421704.1"/>
    <property type="molecule type" value="Genomic_DNA"/>
</dbReference>
<dbReference type="PROSITE" id="PS50889">
    <property type="entry name" value="S4"/>
    <property type="match status" value="1"/>
</dbReference>
<reference evidence="11" key="1">
    <citation type="submission" date="2023-07" db="EMBL/GenBank/DDBJ databases">
        <title>Genome content predicts the carbon catabolic preferences of heterotrophic bacteria.</title>
        <authorList>
            <person name="Gralka M."/>
        </authorList>
    </citation>
    <scope>NUCLEOTIDE SEQUENCE</scope>
    <source>
        <strain evidence="11">I3M17_2</strain>
    </source>
</reference>
<accession>A0AAW7X2S9</accession>
<dbReference type="NCBIfam" id="NF008249">
    <property type="entry name" value="PRK11025.1"/>
    <property type="match status" value="1"/>
</dbReference>
<dbReference type="Pfam" id="PF01479">
    <property type="entry name" value="S4"/>
    <property type="match status" value="1"/>
</dbReference>
<evidence type="ECO:0000313" key="11">
    <source>
        <dbReference type="EMBL" id="MDO6421704.1"/>
    </source>
</evidence>
<dbReference type="GO" id="GO:0003723">
    <property type="term" value="F:RNA binding"/>
    <property type="evidence" value="ECO:0007669"/>
    <property type="project" value="UniProtKB-KW"/>
</dbReference>
<keyword evidence="6 9" id="KW-0413">Isomerase</keyword>
<dbReference type="InterPro" id="IPR006145">
    <property type="entry name" value="PsdUridine_synth_RsuA/RluA"/>
</dbReference>
<dbReference type="RefSeq" id="WP_303491312.1">
    <property type="nucleotide sequence ID" value="NZ_JAUOPB010000003.1"/>
</dbReference>
<dbReference type="InterPro" id="IPR006225">
    <property type="entry name" value="PsdUridine_synth_RluC/D"/>
</dbReference>
<gene>
    <name evidence="11" type="primary">rluC</name>
    <name evidence="11" type="ORF">Q4521_04385</name>
</gene>
<sequence length="321" mass="35543">MAQNVQFLTVSEDEAGQRLDNYLLARLKGVPKSLIYRVIRKGEVRVNKGRAKPERKLAGGDVVRVPPVRVAESPEPVPISKTLKGVLDNAVIADEPGYLVVNKPAGLAVHGGSGVTLGLIEALRQAFPQYSYLELVHRLDRDTSGCILVAKKRSMLRYLQELFRGEKRIHKRYLALVIGRWPSRRNLVDAPLLRKELQSGERIVRVSLDGKPSKTEFNVVQRFGESATLVEARPITGRTHQIRVHAQHQGHPLVGDPKYGNEVFDLSVKKLGVNRLFLHAAGLSFKNADGEQVNIEVPLPAELQSVVAAFDSHFNQAGSVE</sequence>
<dbReference type="CDD" id="cd00165">
    <property type="entry name" value="S4"/>
    <property type="match status" value="1"/>
</dbReference>
<dbReference type="GO" id="GO:0160141">
    <property type="term" value="F:23S rRNA pseudouridine(955/2504/2580) synthase activity"/>
    <property type="evidence" value="ECO:0007669"/>
    <property type="project" value="UniProtKB-EC"/>
</dbReference>
<organism evidence="11 12">
    <name type="scientific">Saccharophagus degradans</name>
    <dbReference type="NCBI Taxonomy" id="86304"/>
    <lineage>
        <taxon>Bacteria</taxon>
        <taxon>Pseudomonadati</taxon>
        <taxon>Pseudomonadota</taxon>
        <taxon>Gammaproteobacteria</taxon>
        <taxon>Cellvibrionales</taxon>
        <taxon>Cellvibrionaceae</taxon>
        <taxon>Saccharophagus</taxon>
    </lineage>
</organism>
<evidence type="ECO:0000256" key="2">
    <source>
        <dbReference type="ARBA" id="ARBA00002876"/>
    </source>
</evidence>
<keyword evidence="4" id="KW-0698">rRNA processing</keyword>
<comment type="similarity">
    <text evidence="3 9">Belongs to the pseudouridine synthase RluA family.</text>
</comment>
<dbReference type="SMART" id="SM00363">
    <property type="entry name" value="S4"/>
    <property type="match status" value="1"/>
</dbReference>
<evidence type="ECO:0000313" key="12">
    <source>
        <dbReference type="Proteomes" id="UP001169760"/>
    </source>
</evidence>
<dbReference type="Gene3D" id="3.30.2350.10">
    <property type="entry name" value="Pseudouridine synthase"/>
    <property type="match status" value="1"/>
</dbReference>
<dbReference type="PANTHER" id="PTHR21600">
    <property type="entry name" value="MITOCHONDRIAL RNA PSEUDOURIDINE SYNTHASE"/>
    <property type="match status" value="1"/>
</dbReference>
<evidence type="ECO:0000256" key="1">
    <source>
        <dbReference type="ARBA" id="ARBA00000381"/>
    </source>
</evidence>
<comment type="function">
    <text evidence="2">Responsible for synthesis of pseudouridine from uracil at positions 955, 2504 and 2580 in 23S ribosomal RNA.</text>
</comment>
<dbReference type="InterPro" id="IPR050188">
    <property type="entry name" value="RluA_PseudoU_synthase"/>
</dbReference>
<dbReference type="SUPFAM" id="SSF55174">
    <property type="entry name" value="Alpha-L RNA-binding motif"/>
    <property type="match status" value="1"/>
</dbReference>
<evidence type="ECO:0000256" key="3">
    <source>
        <dbReference type="ARBA" id="ARBA00010876"/>
    </source>
</evidence>
<dbReference type="InterPro" id="IPR002942">
    <property type="entry name" value="S4_RNA-bd"/>
</dbReference>
<comment type="caution">
    <text evidence="11">The sequence shown here is derived from an EMBL/GenBank/DDBJ whole genome shotgun (WGS) entry which is preliminary data.</text>
</comment>
<evidence type="ECO:0000256" key="6">
    <source>
        <dbReference type="ARBA" id="ARBA00023235"/>
    </source>
</evidence>
<evidence type="ECO:0000256" key="5">
    <source>
        <dbReference type="ARBA" id="ARBA00022884"/>
    </source>
</evidence>
<dbReference type="SUPFAM" id="SSF55120">
    <property type="entry name" value="Pseudouridine synthase"/>
    <property type="match status" value="1"/>
</dbReference>
<dbReference type="Proteomes" id="UP001169760">
    <property type="component" value="Unassembled WGS sequence"/>
</dbReference>
<evidence type="ECO:0000259" key="10">
    <source>
        <dbReference type="SMART" id="SM00363"/>
    </source>
</evidence>
<evidence type="ECO:0000256" key="9">
    <source>
        <dbReference type="RuleBase" id="RU362028"/>
    </source>
</evidence>
<dbReference type="InterPro" id="IPR036986">
    <property type="entry name" value="S4_RNA-bd_sf"/>
</dbReference>
<dbReference type="Pfam" id="PF00849">
    <property type="entry name" value="PseudoU_synth_2"/>
    <property type="match status" value="1"/>
</dbReference>
<dbReference type="PROSITE" id="PS01129">
    <property type="entry name" value="PSI_RLU"/>
    <property type="match status" value="1"/>
</dbReference>